<reference evidence="2 3" key="1">
    <citation type="submission" date="2020-10" db="EMBL/GenBank/DDBJ databases">
        <title>Sequencing the genomes of 1000 actinobacteria strains.</title>
        <authorList>
            <person name="Klenk H.-P."/>
        </authorList>
    </citation>
    <scope>NUCLEOTIDE SEQUENCE [LARGE SCALE GENOMIC DNA]</scope>
    <source>
        <strain evidence="2 3">DSM 15666</strain>
    </source>
</reference>
<proteinExistence type="predicted"/>
<name>A0ABR9JFT6_9MICC</name>
<protein>
    <submittedName>
        <fullName evidence="2">PhnB protein</fullName>
    </submittedName>
</protein>
<gene>
    <name evidence="2" type="ORF">H4W27_001907</name>
</gene>
<dbReference type="SUPFAM" id="SSF54593">
    <property type="entry name" value="Glyoxalase/Bleomycin resistance protein/Dihydroxybiphenyl dioxygenase"/>
    <property type="match status" value="1"/>
</dbReference>
<dbReference type="RefSeq" id="WP_192595754.1">
    <property type="nucleotide sequence ID" value="NZ_BAAALJ010000003.1"/>
</dbReference>
<dbReference type="Pfam" id="PF06983">
    <property type="entry name" value="3-dmu-9_3-mt"/>
    <property type="match status" value="1"/>
</dbReference>
<dbReference type="Proteomes" id="UP000643525">
    <property type="component" value="Unassembled WGS sequence"/>
</dbReference>
<feature type="domain" description="PhnB-like" evidence="1">
    <location>
        <begin position="5"/>
        <end position="130"/>
    </location>
</feature>
<keyword evidence="3" id="KW-1185">Reference proteome</keyword>
<sequence length="136" mass="14531">MTIGLTPYLQFSGTARSALEFYHSIFAGELGLLTYAEGMGAEDETRDLIMHGSLFVDHGIHLMAADGPVGAPSVLGTVSLSNSVADEAEHQTLEQWWAGLAEGAEISEPLAKAPWGDTFGMLTDKFGVPWMFNAAL</sequence>
<organism evidence="2 3">
    <name type="scientific">Nesterenkonia lutea</name>
    <dbReference type="NCBI Taxonomy" id="272919"/>
    <lineage>
        <taxon>Bacteria</taxon>
        <taxon>Bacillati</taxon>
        <taxon>Actinomycetota</taxon>
        <taxon>Actinomycetes</taxon>
        <taxon>Micrococcales</taxon>
        <taxon>Micrococcaceae</taxon>
        <taxon>Nesterenkonia</taxon>
    </lineage>
</organism>
<evidence type="ECO:0000259" key="1">
    <source>
        <dbReference type="Pfam" id="PF06983"/>
    </source>
</evidence>
<dbReference type="InterPro" id="IPR028973">
    <property type="entry name" value="PhnB-like"/>
</dbReference>
<dbReference type="Gene3D" id="3.10.180.10">
    <property type="entry name" value="2,3-Dihydroxybiphenyl 1,2-Dioxygenase, domain 1"/>
    <property type="match status" value="1"/>
</dbReference>
<dbReference type="InterPro" id="IPR029068">
    <property type="entry name" value="Glyas_Bleomycin-R_OHBP_Dase"/>
</dbReference>
<dbReference type="PANTHER" id="PTHR33990">
    <property type="entry name" value="PROTEIN YJDN-RELATED"/>
    <property type="match status" value="1"/>
</dbReference>
<evidence type="ECO:0000313" key="3">
    <source>
        <dbReference type="Proteomes" id="UP000643525"/>
    </source>
</evidence>
<dbReference type="PANTHER" id="PTHR33990:SF1">
    <property type="entry name" value="PROTEIN YJDN"/>
    <property type="match status" value="1"/>
</dbReference>
<dbReference type="EMBL" id="JADBED010000001">
    <property type="protein sequence ID" value="MBE1524789.1"/>
    <property type="molecule type" value="Genomic_DNA"/>
</dbReference>
<dbReference type="CDD" id="cd06588">
    <property type="entry name" value="PhnB_like"/>
    <property type="match status" value="1"/>
</dbReference>
<evidence type="ECO:0000313" key="2">
    <source>
        <dbReference type="EMBL" id="MBE1524789.1"/>
    </source>
</evidence>
<accession>A0ABR9JFT6</accession>
<comment type="caution">
    <text evidence="2">The sequence shown here is derived from an EMBL/GenBank/DDBJ whole genome shotgun (WGS) entry which is preliminary data.</text>
</comment>